<comment type="caution">
    <text evidence="1">The sequence shown here is derived from an EMBL/GenBank/DDBJ whole genome shotgun (WGS) entry which is preliminary data.</text>
</comment>
<organism evidence="1 2">
    <name type="scientific">Candidatus Curtissbacteria bacterium RIFCSPHIGHO2_01_FULL_41_11</name>
    <dbReference type="NCBI Taxonomy" id="1797711"/>
    <lineage>
        <taxon>Bacteria</taxon>
        <taxon>Candidatus Curtissiibacteriota</taxon>
    </lineage>
</organism>
<dbReference type="STRING" id="1797711.A2870_04170"/>
<accession>A0A1F5G6N8</accession>
<protein>
    <submittedName>
        <fullName evidence="1">Uncharacterized protein</fullName>
    </submittedName>
</protein>
<dbReference type="AlphaFoldDB" id="A0A1F5G6N8"/>
<gene>
    <name evidence="1" type="ORF">A2870_04170</name>
</gene>
<evidence type="ECO:0000313" key="2">
    <source>
        <dbReference type="Proteomes" id="UP000179102"/>
    </source>
</evidence>
<dbReference type="Proteomes" id="UP000179102">
    <property type="component" value="Unassembled WGS sequence"/>
</dbReference>
<dbReference type="EMBL" id="MFAZ01000012">
    <property type="protein sequence ID" value="OGD87517.1"/>
    <property type="molecule type" value="Genomic_DNA"/>
</dbReference>
<name>A0A1F5G6N8_9BACT</name>
<sequence length="145" mass="16018">MKQKSVNNLIGALSDEPKAIGVRLEELGFDPQEVSKKFSEDLLAMPVYGSSFIKFLQDNRSAFENDPFIPADPLPADFKNPFDDKSMSIGDRLAELGLEKRDTLFSKDILNLEVTGDEFQGFITKNQAKFIGEIGRLAELGGTDG</sequence>
<evidence type="ECO:0000313" key="1">
    <source>
        <dbReference type="EMBL" id="OGD87517.1"/>
    </source>
</evidence>
<reference evidence="1 2" key="1">
    <citation type="journal article" date="2016" name="Nat. Commun.">
        <title>Thousands of microbial genomes shed light on interconnected biogeochemical processes in an aquifer system.</title>
        <authorList>
            <person name="Anantharaman K."/>
            <person name="Brown C.T."/>
            <person name="Hug L.A."/>
            <person name="Sharon I."/>
            <person name="Castelle C.J."/>
            <person name="Probst A.J."/>
            <person name="Thomas B.C."/>
            <person name="Singh A."/>
            <person name="Wilkins M.J."/>
            <person name="Karaoz U."/>
            <person name="Brodie E.L."/>
            <person name="Williams K.H."/>
            <person name="Hubbard S.S."/>
            <person name="Banfield J.F."/>
        </authorList>
    </citation>
    <scope>NUCLEOTIDE SEQUENCE [LARGE SCALE GENOMIC DNA]</scope>
</reference>
<proteinExistence type="predicted"/>